<organism evidence="2 3">
    <name type="scientific">Acaromyces ingoldii</name>
    <dbReference type="NCBI Taxonomy" id="215250"/>
    <lineage>
        <taxon>Eukaryota</taxon>
        <taxon>Fungi</taxon>
        <taxon>Dikarya</taxon>
        <taxon>Basidiomycota</taxon>
        <taxon>Ustilaginomycotina</taxon>
        <taxon>Exobasidiomycetes</taxon>
        <taxon>Exobasidiales</taxon>
        <taxon>Cryptobasidiaceae</taxon>
        <taxon>Acaromyces</taxon>
    </lineage>
</organism>
<reference evidence="2" key="1">
    <citation type="journal article" date="2018" name="Mol. Biol. Evol.">
        <title>Broad Genomic Sampling Reveals a Smut Pathogenic Ancestry of the Fungal Clade Ustilaginomycotina.</title>
        <authorList>
            <person name="Kijpornyongpan T."/>
            <person name="Mondo S.J."/>
            <person name="Barry K."/>
            <person name="Sandor L."/>
            <person name="Lee J."/>
            <person name="Lipzen A."/>
            <person name="Pangilinan J."/>
            <person name="LaButti K."/>
            <person name="Hainaut M."/>
            <person name="Henrissat B."/>
            <person name="Grigoriev I.V."/>
            <person name="Spatafora J.W."/>
            <person name="Aime M.C."/>
        </authorList>
    </citation>
    <scope>NUCLEOTIDE SEQUENCE [LARGE SCALE GENOMIC DNA]</scope>
    <source>
        <strain evidence="2">MCA 4198</strain>
    </source>
</reference>
<dbReference type="CDD" id="cd20557">
    <property type="entry name" value="CYCLIN_ScPCL1-like"/>
    <property type="match status" value="1"/>
</dbReference>
<name>A0A316YJU0_9BASI</name>
<dbReference type="GO" id="GO:0000307">
    <property type="term" value="C:cyclin-dependent protein kinase holoenzyme complex"/>
    <property type="evidence" value="ECO:0007669"/>
    <property type="project" value="TreeGrafter"/>
</dbReference>
<dbReference type="AlphaFoldDB" id="A0A316YJU0"/>
<dbReference type="GO" id="GO:0005634">
    <property type="term" value="C:nucleus"/>
    <property type="evidence" value="ECO:0007669"/>
    <property type="project" value="TreeGrafter"/>
</dbReference>
<evidence type="ECO:0000256" key="1">
    <source>
        <dbReference type="SAM" id="MobiDB-lite"/>
    </source>
</evidence>
<evidence type="ECO:0008006" key="4">
    <source>
        <dbReference type="Google" id="ProtNLM"/>
    </source>
</evidence>
<dbReference type="PANTHER" id="PTHR15615:SF27">
    <property type="entry name" value="PHO85 CYCLIN CLG1"/>
    <property type="match status" value="1"/>
</dbReference>
<protein>
    <recommendedName>
        <fullName evidence="4">Cyclin-domain-containing protein</fullName>
    </recommendedName>
</protein>
<dbReference type="GeneID" id="37039960"/>
<dbReference type="RefSeq" id="XP_025376534.1">
    <property type="nucleotide sequence ID" value="XM_025518044.1"/>
</dbReference>
<dbReference type="GO" id="GO:0019901">
    <property type="term" value="F:protein kinase binding"/>
    <property type="evidence" value="ECO:0007669"/>
    <property type="project" value="InterPro"/>
</dbReference>
<dbReference type="GO" id="GO:0016538">
    <property type="term" value="F:cyclin-dependent protein serine/threonine kinase regulator activity"/>
    <property type="evidence" value="ECO:0007669"/>
    <property type="project" value="TreeGrafter"/>
</dbReference>
<proteinExistence type="predicted"/>
<evidence type="ECO:0000313" key="3">
    <source>
        <dbReference type="Proteomes" id="UP000245768"/>
    </source>
</evidence>
<feature type="region of interest" description="Disordered" evidence="1">
    <location>
        <begin position="418"/>
        <end position="514"/>
    </location>
</feature>
<feature type="region of interest" description="Disordered" evidence="1">
    <location>
        <begin position="68"/>
        <end position="108"/>
    </location>
</feature>
<feature type="compositionally biased region" description="Low complexity" evidence="1">
    <location>
        <begin position="441"/>
        <end position="451"/>
    </location>
</feature>
<dbReference type="InParanoid" id="A0A316YJU0"/>
<dbReference type="Proteomes" id="UP000245768">
    <property type="component" value="Unassembled WGS sequence"/>
</dbReference>
<keyword evidence="3" id="KW-1185">Reference proteome</keyword>
<feature type="compositionally biased region" description="Low complexity" evidence="1">
    <location>
        <begin position="493"/>
        <end position="502"/>
    </location>
</feature>
<accession>A0A316YJU0</accession>
<dbReference type="EMBL" id="KZ819637">
    <property type="protein sequence ID" value="PWN89336.1"/>
    <property type="molecule type" value="Genomic_DNA"/>
</dbReference>
<dbReference type="Gene3D" id="1.10.472.10">
    <property type="entry name" value="Cyclin-like"/>
    <property type="match status" value="1"/>
</dbReference>
<dbReference type="STRING" id="215250.A0A316YJU0"/>
<evidence type="ECO:0000313" key="2">
    <source>
        <dbReference type="EMBL" id="PWN89336.1"/>
    </source>
</evidence>
<dbReference type="InterPro" id="IPR013922">
    <property type="entry name" value="Cyclin_PHO80-like"/>
</dbReference>
<gene>
    <name evidence="2" type="ORF">FA10DRAFT_141961</name>
</gene>
<dbReference type="PANTHER" id="PTHR15615">
    <property type="match status" value="1"/>
</dbReference>
<dbReference type="OrthoDB" id="286814at2759"/>
<dbReference type="Pfam" id="PF08613">
    <property type="entry name" value="Cyclin"/>
    <property type="match status" value="1"/>
</dbReference>
<sequence length="732" mass="79538">MLASLAPLHQAEASTNIADQCKTKLPPSPSQVADFFSQMACYIWFSNGHPLSSMPVTPSKSPNTAYVPLQSSPLAPRHGAHPYASRPQRTHTKHTSYGGPSHHPSYAASNDLSRAVEEHLRSLGKPRDPTLRRLQPRSRFLRFTRELLATTQVSNSVILLALIYIIRLKSGHPGLQGRDGSEFRLAVSSLMLANKILDDNTYLNKTWAEISGLPLIELGKAELEFWLGLKMRLHVTTDEYQAGLQELETLAEHRSQAVRERDASMRRAAQQQQANMAPYLSHQPSMSFPDILAQQHTVRRSLGNIHAHHFSPASMGTAFPSSPEGLRSAIPFHEPGAYPYATSPVAAQPHFHLPPPSPLSQIGPSNESFANFAGASDFAYSTPATSEHSINQLDGTSGLESTWQPTGIASAQLQPLSISHEPWGTTPPRTAHSASVQFDGSRSSHTSSSFSGLKRDFERTSLGAGSPVESSRTNKRFAAEPSAADDLHHYRISSSLSRQSHSPTDNRGAHRHYRHGSRERFQSMQHHRLSVSPTASRLSSVSYQASPLTALTPDFLAQPLDTIQHQRSGPLQYYSLAAGQPYGVIGSYMPPELPYQMQSMSAGYQLDRPIAGARRASNAGFTAAANAAASAAAAATNNGGGSAYSSSYNDSLLSSGRLQVPERPAIHQQPSAPAQLSAPPLGIASDAIKTDRYTVDNRQVPYNGTAPFVSDAHAWPLTHTSSNFLYPHHFAH</sequence>